<evidence type="ECO:0008006" key="4">
    <source>
        <dbReference type="Google" id="ProtNLM"/>
    </source>
</evidence>
<sequence>MAQEPPPYTPPTRRRHPRSNIALPGYPAVSASASTDSHSTLGTFRCQHRYSLETSKGRPWVTLTVHSRSPNSNLLPLFFERDIISGSISLDLAKPDSIRSINISIQAGTTALGQQQEVFLETSQTIWSQPSGKLQGFHSWTFSISIPTTVSLPEPRNPQPRVFHLPPRFSERGGLVHIDYKISVTVKRGMLAVNSTLGTNFVYLPKSVAEAPSALRALAYRQGTALIAPHGDPEGWKVLPEVETNGNLFGSRPVSLAVATPLCYATNTSIPLHMTLRSADQVAVDFLSSPQVIIVRLVRTVAINDNSMLRASNSFDDFLGRAVFWTIEEQSSQPGKKALWGELHLRKGLKPSFVFQKISLRYTISLYPPQASGFVLSSSPHQPLASQEVRVALMNPPGIRCRSYAPPGLIEEHDTEYSGSPTAPAHIAISLGRAGDQLF</sequence>
<dbReference type="InterPro" id="IPR014752">
    <property type="entry name" value="Arrestin-like_C"/>
</dbReference>
<dbReference type="AlphaFoldDB" id="A0A4S4LT09"/>
<gene>
    <name evidence="2" type="ORF">EW146_g4934</name>
</gene>
<accession>A0A4S4LT09</accession>
<evidence type="ECO:0000256" key="1">
    <source>
        <dbReference type="SAM" id="MobiDB-lite"/>
    </source>
</evidence>
<name>A0A4S4LT09_9AGAM</name>
<feature type="region of interest" description="Disordered" evidence="1">
    <location>
        <begin position="1"/>
        <end position="38"/>
    </location>
</feature>
<feature type="compositionally biased region" description="Pro residues" evidence="1">
    <location>
        <begin position="1"/>
        <end position="10"/>
    </location>
</feature>
<evidence type="ECO:0000313" key="3">
    <source>
        <dbReference type="Proteomes" id="UP000310158"/>
    </source>
</evidence>
<dbReference type="OrthoDB" id="3261578at2759"/>
<comment type="caution">
    <text evidence="2">The sequence shown here is derived from an EMBL/GenBank/DDBJ whole genome shotgun (WGS) entry which is preliminary data.</text>
</comment>
<evidence type="ECO:0000313" key="2">
    <source>
        <dbReference type="EMBL" id="THH15562.1"/>
    </source>
</evidence>
<dbReference type="Proteomes" id="UP000310158">
    <property type="component" value="Unassembled WGS sequence"/>
</dbReference>
<dbReference type="Gene3D" id="2.60.40.640">
    <property type="match status" value="1"/>
</dbReference>
<keyword evidence="3" id="KW-1185">Reference proteome</keyword>
<protein>
    <recommendedName>
        <fullName evidence="4">Arrestin-like N-terminal domain-containing protein</fullName>
    </recommendedName>
</protein>
<dbReference type="EMBL" id="SGPL01000203">
    <property type="protein sequence ID" value="THH15562.1"/>
    <property type="molecule type" value="Genomic_DNA"/>
</dbReference>
<organism evidence="2 3">
    <name type="scientific">Bondarzewia mesenterica</name>
    <dbReference type="NCBI Taxonomy" id="1095465"/>
    <lineage>
        <taxon>Eukaryota</taxon>
        <taxon>Fungi</taxon>
        <taxon>Dikarya</taxon>
        <taxon>Basidiomycota</taxon>
        <taxon>Agaricomycotina</taxon>
        <taxon>Agaricomycetes</taxon>
        <taxon>Russulales</taxon>
        <taxon>Bondarzewiaceae</taxon>
        <taxon>Bondarzewia</taxon>
    </lineage>
</organism>
<proteinExistence type="predicted"/>
<reference evidence="2 3" key="1">
    <citation type="submission" date="2019-02" db="EMBL/GenBank/DDBJ databases">
        <title>Genome sequencing of the rare red list fungi Bondarzewia mesenterica.</title>
        <authorList>
            <person name="Buettner E."/>
            <person name="Kellner H."/>
        </authorList>
    </citation>
    <scope>NUCLEOTIDE SEQUENCE [LARGE SCALE GENOMIC DNA]</scope>
    <source>
        <strain evidence="2 3">DSM 108281</strain>
    </source>
</reference>